<evidence type="ECO:0000256" key="1">
    <source>
        <dbReference type="SAM" id="SignalP"/>
    </source>
</evidence>
<protein>
    <submittedName>
        <fullName evidence="2">Uncharacterized protein</fullName>
    </submittedName>
</protein>
<reference evidence="2 3" key="1">
    <citation type="journal article" date="2018" name="Int. J. Syst. Evol. Microbiol.">
        <title>Glycomyces paridis sp. nov., isolated from the medicinal plant Paris polyphylla.</title>
        <authorList>
            <person name="Fang X.M."/>
            <person name="Bai J.L."/>
            <person name="Su J."/>
            <person name="Zhao L.L."/>
            <person name="Liu H.Y."/>
            <person name="Ma B.P."/>
            <person name="Zhang Y.Q."/>
            <person name="Yu L.Y."/>
        </authorList>
    </citation>
    <scope>NUCLEOTIDE SEQUENCE [LARGE SCALE GENOMIC DNA]</scope>
    <source>
        <strain evidence="2 3">CPCC 204357</strain>
    </source>
</reference>
<organism evidence="2 3">
    <name type="scientific">Glycomyces paridis</name>
    <dbReference type="NCBI Taxonomy" id="2126555"/>
    <lineage>
        <taxon>Bacteria</taxon>
        <taxon>Bacillati</taxon>
        <taxon>Actinomycetota</taxon>
        <taxon>Actinomycetes</taxon>
        <taxon>Glycomycetales</taxon>
        <taxon>Glycomycetaceae</taxon>
        <taxon>Glycomyces</taxon>
    </lineage>
</organism>
<dbReference type="OrthoDB" id="9941026at2"/>
<feature type="chain" id="PRO_5020560403" evidence="1">
    <location>
        <begin position="26"/>
        <end position="93"/>
    </location>
</feature>
<name>A0A4S8PH99_9ACTN</name>
<accession>A0A4S8PH99</accession>
<dbReference type="RefSeq" id="WP_136529819.1">
    <property type="nucleotide sequence ID" value="NZ_STGX01000007.1"/>
</dbReference>
<keyword evidence="1" id="KW-0732">Signal</keyword>
<dbReference type="AlphaFoldDB" id="A0A4S8PH99"/>
<dbReference type="EMBL" id="STGX01000007">
    <property type="protein sequence ID" value="THV28712.1"/>
    <property type="molecule type" value="Genomic_DNA"/>
</dbReference>
<evidence type="ECO:0000313" key="3">
    <source>
        <dbReference type="Proteomes" id="UP000305792"/>
    </source>
</evidence>
<feature type="signal peptide" evidence="1">
    <location>
        <begin position="1"/>
        <end position="25"/>
    </location>
</feature>
<keyword evidence="3" id="KW-1185">Reference proteome</keyword>
<proteinExistence type="predicted"/>
<dbReference type="Proteomes" id="UP000305792">
    <property type="component" value="Unassembled WGS sequence"/>
</dbReference>
<sequence length="93" mass="10282">MRVRKWMAAGFTAVAVMAPAGAAAAAEPAATTPGTTVGHVLEGEEYHGKYWWRADCDADGRAKKDANPARYSGHECRQGDTWPYMWNLWMITH</sequence>
<gene>
    <name evidence="2" type="ORF">E9998_11440</name>
</gene>
<evidence type="ECO:0000313" key="2">
    <source>
        <dbReference type="EMBL" id="THV28712.1"/>
    </source>
</evidence>
<comment type="caution">
    <text evidence="2">The sequence shown here is derived from an EMBL/GenBank/DDBJ whole genome shotgun (WGS) entry which is preliminary data.</text>
</comment>